<sequence>MKLLKTFLAAISFMAISISAYAVPATGVLTISDGTLNYDVAGDGDNSAYDTIFGDDVWTYWGSFDFSASLTGTEPAFGEDVNWYLSGEGEYNSLTMDGQAMGGASDSFGPMFLGNGSADDVFGAGITDYADILPAFLGALSATPTLTDVIVALNNIIDPAFALTLPLPTFITDISDYVWVSLNGNTISYVSNLGLTYMGQSPSTASVNFSGSLTLTAVPEPGALGLLGLGLIGFAMVIRRKRLAA</sequence>
<dbReference type="Pfam" id="PF07589">
    <property type="entry name" value="PEP-CTERM"/>
    <property type="match status" value="1"/>
</dbReference>
<feature type="domain" description="Ice-binding protein C-terminal" evidence="2">
    <location>
        <begin position="217"/>
        <end position="240"/>
    </location>
</feature>
<dbReference type="AlphaFoldDB" id="A0A3B0S7U4"/>
<reference evidence="3" key="1">
    <citation type="submission" date="2018-06" db="EMBL/GenBank/DDBJ databases">
        <authorList>
            <person name="Zhirakovskaya E."/>
        </authorList>
    </citation>
    <scope>NUCLEOTIDE SEQUENCE</scope>
</reference>
<gene>
    <name evidence="3" type="ORF">MNBD_ALPHA01-1558</name>
</gene>
<evidence type="ECO:0000313" key="3">
    <source>
        <dbReference type="EMBL" id="VAV91275.1"/>
    </source>
</evidence>
<evidence type="ECO:0000256" key="1">
    <source>
        <dbReference type="SAM" id="Phobius"/>
    </source>
</evidence>
<keyword evidence="1" id="KW-1133">Transmembrane helix</keyword>
<feature type="transmembrane region" description="Helical" evidence="1">
    <location>
        <begin position="222"/>
        <end position="238"/>
    </location>
</feature>
<proteinExistence type="predicted"/>
<dbReference type="EMBL" id="UOEJ01000020">
    <property type="protein sequence ID" value="VAV91275.1"/>
    <property type="molecule type" value="Genomic_DNA"/>
</dbReference>
<accession>A0A3B0S7U4</accession>
<dbReference type="NCBIfam" id="TIGR02595">
    <property type="entry name" value="PEP_CTERM"/>
    <property type="match status" value="1"/>
</dbReference>
<keyword evidence="1" id="KW-0812">Transmembrane</keyword>
<evidence type="ECO:0000259" key="2">
    <source>
        <dbReference type="Pfam" id="PF07589"/>
    </source>
</evidence>
<name>A0A3B0S7U4_9ZZZZ</name>
<keyword evidence="1" id="KW-0472">Membrane</keyword>
<protein>
    <recommendedName>
        <fullName evidence="2">Ice-binding protein C-terminal domain-containing protein</fullName>
    </recommendedName>
</protein>
<dbReference type="InterPro" id="IPR013424">
    <property type="entry name" value="Ice-binding_C"/>
</dbReference>
<organism evidence="3">
    <name type="scientific">hydrothermal vent metagenome</name>
    <dbReference type="NCBI Taxonomy" id="652676"/>
    <lineage>
        <taxon>unclassified sequences</taxon>
        <taxon>metagenomes</taxon>
        <taxon>ecological metagenomes</taxon>
    </lineage>
</organism>